<dbReference type="KEGG" id="ebi:EbC_10870"/>
<dbReference type="AlphaFoldDB" id="D8MP61"/>
<evidence type="ECO:0000313" key="1">
    <source>
        <dbReference type="EMBL" id="CAX58618.1"/>
    </source>
</evidence>
<organism evidence="2">
    <name type="scientific">Erwinia billingiae (strain Eb661)</name>
    <dbReference type="NCBI Taxonomy" id="634500"/>
    <lineage>
        <taxon>Bacteria</taxon>
        <taxon>Pseudomonadati</taxon>
        <taxon>Pseudomonadota</taxon>
        <taxon>Gammaproteobacteria</taxon>
        <taxon>Enterobacterales</taxon>
        <taxon>Erwiniaceae</taxon>
        <taxon>Erwinia</taxon>
    </lineage>
</organism>
<dbReference type="EMBL" id="FP236843">
    <property type="protein sequence ID" value="CAX58618.1"/>
    <property type="molecule type" value="Genomic_DNA"/>
</dbReference>
<accession>D8MP61</accession>
<proteinExistence type="predicted"/>
<evidence type="ECO:0000313" key="2">
    <source>
        <dbReference type="Proteomes" id="UP000008793"/>
    </source>
</evidence>
<reference evidence="1 2" key="1">
    <citation type="journal article" date="2010" name="BMC Genomics">
        <title>Genome comparison of the epiphytic bacteria Erwinia billingiae and E. tasmaniensis with the pear pathogen E. pyrifoliae.</title>
        <authorList>
            <person name="Kube M."/>
            <person name="Migdoll A.M."/>
            <person name="Gehring I."/>
            <person name="Heitmann K."/>
            <person name="Mayer Y."/>
            <person name="Kuhl H."/>
            <person name="Knaust F."/>
            <person name="Geider K."/>
            <person name="Reinhardt R."/>
        </authorList>
    </citation>
    <scope>NUCLEOTIDE SEQUENCE [LARGE SCALE GENOMIC DNA]</scope>
    <source>
        <strain evidence="1 2">Eb661</strain>
    </source>
</reference>
<dbReference type="Proteomes" id="UP000008793">
    <property type="component" value="Chromosome"/>
</dbReference>
<keyword evidence="2" id="KW-1185">Reference proteome</keyword>
<dbReference type="HOGENOM" id="CLU_177889_3_0_6"/>
<name>D8MP61_ERWBE</name>
<protein>
    <submittedName>
        <fullName evidence="1">Uncharacterized protein</fullName>
    </submittedName>
</protein>
<dbReference type="GeneID" id="90511105"/>
<dbReference type="RefSeq" id="WP_013201115.1">
    <property type="nucleotide sequence ID" value="NC_014306.1"/>
</dbReference>
<gene>
    <name evidence="1" type="ordered locus">EbC_10870</name>
</gene>
<dbReference type="STRING" id="634500.EbC_10870"/>
<sequence>MKDFYMESIRLQRIDLITRSLVNDLYNDDDKEIAMVWVAEMFTGIVDEIRDQKIGGRKKLGEG</sequence>